<evidence type="ECO:0000256" key="3">
    <source>
        <dbReference type="PROSITE-ProRule" id="PRU00504"/>
    </source>
</evidence>
<dbReference type="GO" id="GO:0061630">
    <property type="term" value="F:ubiquitin protein ligase activity"/>
    <property type="evidence" value="ECO:0007669"/>
    <property type="project" value="TreeGrafter"/>
</dbReference>
<evidence type="ECO:0000313" key="6">
    <source>
        <dbReference type="Proteomes" id="UP000683360"/>
    </source>
</evidence>
<dbReference type="Proteomes" id="UP000683360">
    <property type="component" value="Unassembled WGS sequence"/>
</dbReference>
<comment type="caution">
    <text evidence="5">The sequence shown here is derived from an EMBL/GenBank/DDBJ whole genome shotgun (WGS) entry which is preliminary data.</text>
</comment>
<evidence type="ECO:0000259" key="4">
    <source>
        <dbReference type="PROSITE" id="PS50119"/>
    </source>
</evidence>
<evidence type="ECO:0000256" key="1">
    <source>
        <dbReference type="ARBA" id="ARBA00022737"/>
    </source>
</evidence>
<keyword evidence="6" id="KW-1185">Reference proteome</keyword>
<dbReference type="InterPro" id="IPR000315">
    <property type="entry name" value="Znf_B-box"/>
</dbReference>
<dbReference type="OrthoDB" id="6093122at2759"/>
<feature type="repeat" description="NHL" evidence="3">
    <location>
        <begin position="236"/>
        <end position="277"/>
    </location>
</feature>
<dbReference type="GO" id="GO:0008270">
    <property type="term" value="F:zinc ion binding"/>
    <property type="evidence" value="ECO:0007669"/>
    <property type="project" value="UniProtKB-KW"/>
</dbReference>
<dbReference type="EMBL" id="CAJPWZ010002427">
    <property type="protein sequence ID" value="CAG2238370.1"/>
    <property type="molecule type" value="Genomic_DNA"/>
</dbReference>
<dbReference type="Gene3D" id="3.30.160.60">
    <property type="entry name" value="Classic Zinc Finger"/>
    <property type="match status" value="1"/>
</dbReference>
<dbReference type="PANTHER" id="PTHR24104">
    <property type="entry name" value="E3 UBIQUITIN-PROTEIN LIGASE NHLRC1-RELATED"/>
    <property type="match status" value="1"/>
</dbReference>
<dbReference type="Pfam" id="PF00643">
    <property type="entry name" value="zf-B_box"/>
    <property type="match status" value="1"/>
</dbReference>
<keyword evidence="2" id="KW-0862">Zinc</keyword>
<protein>
    <recommendedName>
        <fullName evidence="4">B box-type domain-containing protein</fullName>
    </recommendedName>
</protein>
<dbReference type="SUPFAM" id="SSF63829">
    <property type="entry name" value="Calcium-dependent phosphotriesterase"/>
    <property type="match status" value="1"/>
</dbReference>
<proteinExistence type="predicted"/>
<dbReference type="PANTHER" id="PTHR24104:SF25">
    <property type="entry name" value="PROTEIN LIN-41"/>
    <property type="match status" value="1"/>
</dbReference>
<dbReference type="PROSITE" id="PS50119">
    <property type="entry name" value="ZF_BBOX"/>
    <property type="match status" value="1"/>
</dbReference>
<dbReference type="PROSITE" id="PS51125">
    <property type="entry name" value="NHL"/>
    <property type="match status" value="1"/>
</dbReference>
<keyword evidence="1" id="KW-0677">Repeat</keyword>
<accession>A0A8S3U4C8</accession>
<name>A0A8S3U4C8_MYTED</name>
<evidence type="ECO:0000313" key="5">
    <source>
        <dbReference type="EMBL" id="CAG2238370.1"/>
    </source>
</evidence>
<dbReference type="InterPro" id="IPR001258">
    <property type="entry name" value="NHL_repeat"/>
</dbReference>
<keyword evidence="2" id="KW-0479">Metal-binding</keyword>
<dbReference type="Gene3D" id="2.120.10.30">
    <property type="entry name" value="TolB, C-terminal domain"/>
    <property type="match status" value="1"/>
</dbReference>
<gene>
    <name evidence="5" type="ORF">MEDL_50786</name>
</gene>
<evidence type="ECO:0000256" key="2">
    <source>
        <dbReference type="PROSITE-ProRule" id="PRU00024"/>
    </source>
</evidence>
<reference evidence="5" key="1">
    <citation type="submission" date="2021-03" db="EMBL/GenBank/DDBJ databases">
        <authorList>
            <person name="Bekaert M."/>
        </authorList>
    </citation>
    <scope>NUCLEOTIDE SEQUENCE</scope>
</reference>
<feature type="domain" description="B box-type" evidence="4">
    <location>
        <begin position="12"/>
        <end position="59"/>
    </location>
</feature>
<dbReference type="CDD" id="cd19757">
    <property type="entry name" value="Bbox1"/>
    <property type="match status" value="1"/>
</dbReference>
<dbReference type="GO" id="GO:0043161">
    <property type="term" value="P:proteasome-mediated ubiquitin-dependent protein catabolic process"/>
    <property type="evidence" value="ECO:0007669"/>
    <property type="project" value="TreeGrafter"/>
</dbReference>
<dbReference type="AlphaFoldDB" id="A0A8S3U4C8"/>
<keyword evidence="2" id="KW-0863">Zinc-finger</keyword>
<sequence>MASKSASLRKAQAPLSCHFCNEQAVHWKCEECDVFMCTSCKEKIHQRLKSIQDHEIVSVSDIWKDNPPRRDVASNKQEKSRLVKGKMLKSSIRILQTLEKRIFDIAVNKEGEILFNEMVNNEVKIFTDTGEIKTILDTSPLTLLSLHVNKDNELIAGLRDQGPSFPITDFSVRQVIILDGEYKRKVLLETDKKGRKLFSYPARIKTDSKNVLYIADIMDENKAGRIVAVNTNGRLKFTYNGSTDGQSFFPHGIAITPSDNIIISDWNKNSLHILNTRGELLGLQFVDKEYNIEFRIRCA</sequence>
<dbReference type="SMART" id="SM00336">
    <property type="entry name" value="BBOX"/>
    <property type="match status" value="1"/>
</dbReference>
<dbReference type="InterPro" id="IPR011042">
    <property type="entry name" value="6-blade_b-propeller_TolB-like"/>
</dbReference>
<organism evidence="5 6">
    <name type="scientific">Mytilus edulis</name>
    <name type="common">Blue mussel</name>
    <dbReference type="NCBI Taxonomy" id="6550"/>
    <lineage>
        <taxon>Eukaryota</taxon>
        <taxon>Metazoa</taxon>
        <taxon>Spiralia</taxon>
        <taxon>Lophotrochozoa</taxon>
        <taxon>Mollusca</taxon>
        <taxon>Bivalvia</taxon>
        <taxon>Autobranchia</taxon>
        <taxon>Pteriomorphia</taxon>
        <taxon>Mytilida</taxon>
        <taxon>Mytiloidea</taxon>
        <taxon>Mytilidae</taxon>
        <taxon>Mytilinae</taxon>
        <taxon>Mytilus</taxon>
    </lineage>
</organism>
<dbReference type="GO" id="GO:0000209">
    <property type="term" value="P:protein polyubiquitination"/>
    <property type="evidence" value="ECO:0007669"/>
    <property type="project" value="TreeGrafter"/>
</dbReference>
<dbReference type="InterPro" id="IPR050952">
    <property type="entry name" value="TRIM-NHL_E3_ligases"/>
</dbReference>